<accession>A0A7Y9K9X2</accession>
<protein>
    <submittedName>
        <fullName evidence="1">Uncharacterized protein</fullName>
    </submittedName>
</protein>
<comment type="caution">
    <text evidence="1">The sequence shown here is derived from an EMBL/GenBank/DDBJ whole genome shotgun (WGS) entry which is preliminary data.</text>
</comment>
<sequence length="72" mass="8123">MRPRRRDDLVDGGGLARRGLDQAEGDRVRALVDRAGQVGRRHRAHVEILHEPGEQVRRLLDVGDHDARAGRQ</sequence>
<gene>
    <name evidence="1" type="ORF">BJ999_001478</name>
</gene>
<name>A0A7Y9K9X2_9ACTN</name>
<dbReference type="AlphaFoldDB" id="A0A7Y9K9X2"/>
<evidence type="ECO:0000313" key="2">
    <source>
        <dbReference type="Proteomes" id="UP000591272"/>
    </source>
</evidence>
<proteinExistence type="predicted"/>
<keyword evidence="2" id="KW-1185">Reference proteome</keyword>
<dbReference type="Proteomes" id="UP000591272">
    <property type="component" value="Unassembled WGS sequence"/>
</dbReference>
<reference evidence="1 2" key="1">
    <citation type="submission" date="2020-07" db="EMBL/GenBank/DDBJ databases">
        <title>Sequencing the genomes of 1000 actinobacteria strains.</title>
        <authorList>
            <person name="Klenk H.-P."/>
        </authorList>
    </citation>
    <scope>NUCLEOTIDE SEQUENCE [LARGE SCALE GENOMIC DNA]</scope>
    <source>
        <strain evidence="1 2">DSM 43461</strain>
    </source>
</reference>
<organism evidence="1 2">
    <name type="scientific">Actinomadura citrea</name>
    <dbReference type="NCBI Taxonomy" id="46158"/>
    <lineage>
        <taxon>Bacteria</taxon>
        <taxon>Bacillati</taxon>
        <taxon>Actinomycetota</taxon>
        <taxon>Actinomycetes</taxon>
        <taxon>Streptosporangiales</taxon>
        <taxon>Thermomonosporaceae</taxon>
        <taxon>Actinomadura</taxon>
    </lineage>
</organism>
<dbReference type="EMBL" id="JACCBT010000001">
    <property type="protein sequence ID" value="NYE11182.1"/>
    <property type="molecule type" value="Genomic_DNA"/>
</dbReference>
<evidence type="ECO:0000313" key="1">
    <source>
        <dbReference type="EMBL" id="NYE11182.1"/>
    </source>
</evidence>